<dbReference type="InterPro" id="IPR007219">
    <property type="entry name" value="XnlR_reg_dom"/>
</dbReference>
<evidence type="ECO:0000313" key="9">
    <source>
        <dbReference type="Proteomes" id="UP001388673"/>
    </source>
</evidence>
<reference evidence="8 9" key="1">
    <citation type="journal article" date="2024" name="bioRxiv">
        <title>Comparative genomics of Cryptococcus and Kwoniella reveals pathogenesis evolution and contrasting karyotype dynamics via intercentromeric recombination or chromosome fusion.</title>
        <authorList>
            <person name="Coelho M.A."/>
            <person name="David-Palma M."/>
            <person name="Shea T."/>
            <person name="Bowers K."/>
            <person name="McGinley-Smith S."/>
            <person name="Mohammad A.W."/>
            <person name="Gnirke A."/>
            <person name="Yurkov A.M."/>
            <person name="Nowrousian M."/>
            <person name="Sun S."/>
            <person name="Cuomo C.A."/>
            <person name="Heitman J."/>
        </authorList>
    </citation>
    <scope>NUCLEOTIDE SEQUENCE [LARGE SCALE GENOMIC DNA]</scope>
    <source>
        <strain evidence="8 9">CBS 13917</strain>
    </source>
</reference>
<dbReference type="GO" id="GO:0000976">
    <property type="term" value="F:transcription cis-regulatory region binding"/>
    <property type="evidence" value="ECO:0007669"/>
    <property type="project" value="TreeGrafter"/>
</dbReference>
<dbReference type="GO" id="GO:0006351">
    <property type="term" value="P:DNA-templated transcription"/>
    <property type="evidence" value="ECO:0007669"/>
    <property type="project" value="InterPro"/>
</dbReference>
<feature type="domain" description="Xylanolytic transcriptional activator regulatory" evidence="7">
    <location>
        <begin position="168"/>
        <end position="309"/>
    </location>
</feature>
<dbReference type="GO" id="GO:0005634">
    <property type="term" value="C:nucleus"/>
    <property type="evidence" value="ECO:0007669"/>
    <property type="project" value="UniProtKB-SubCell"/>
</dbReference>
<protein>
    <recommendedName>
        <fullName evidence="7">Xylanolytic transcriptional activator regulatory domain-containing protein</fullName>
    </recommendedName>
</protein>
<evidence type="ECO:0000256" key="3">
    <source>
        <dbReference type="ARBA" id="ARBA00023125"/>
    </source>
</evidence>
<dbReference type="GeneID" id="92179067"/>
<evidence type="ECO:0000256" key="5">
    <source>
        <dbReference type="ARBA" id="ARBA00023242"/>
    </source>
</evidence>
<dbReference type="CDD" id="cd12148">
    <property type="entry name" value="fungal_TF_MHR"/>
    <property type="match status" value="1"/>
</dbReference>
<dbReference type="Proteomes" id="UP001388673">
    <property type="component" value="Unassembled WGS sequence"/>
</dbReference>
<dbReference type="EMBL" id="JBCAWK010000003">
    <property type="protein sequence ID" value="KAK8864558.1"/>
    <property type="molecule type" value="Genomic_DNA"/>
</dbReference>
<sequence>MPWRLDSQLDNILNTPAQHPHTAVHPGIVNAISSEPSYHTLDDRFRLAPDSELSASYASTPPNRNSANHSLSLPHGPLASTTGSNSSRNRNPRCFPDGHDRVDNPHDLVLHLDPLSDPSPSSIAHNHNINLADYNEDDSDDADIIAEAERRPAWKSSILSEVEVAELLDKFFELLNPRINLLDPKLHTFKRLRTRAPLLLDVILAVTTRFFRPEIATSLGDHASVLVCRATLDGLCSIELIQCLCIMVYWKNAVDQSAWMRLGMAIRMGYQMRLHEQIQCGKDVPEKKRRIAVDRERTWYCLACFDSLNIFSLPPTIRSYELPSVQRWADRNSDLQVPWDYKLAFSILLPQLETHAALVQRPGAMRNIEQAEDELIALEKAYGLRGLKTFALPEALIEDLELFAQWVLIRLRTAQYDLEPNHARLMALFNSVQAFSDCMEKLAISGALLYLQDAACAWLSGTAGVLHPIIREADPTLRKRCLELLVHMHTYCQSTARKLSMKDKAPAYIAQYLEKLLRRIQSESRAVTRAPTPNQEDYMSDYLFNDDFLKELDSFVESQTGQEIAPLDDARFDAYWQILQGPPQT</sequence>
<dbReference type="GO" id="GO:0008270">
    <property type="term" value="F:zinc ion binding"/>
    <property type="evidence" value="ECO:0007669"/>
    <property type="project" value="InterPro"/>
</dbReference>
<dbReference type="KEGG" id="kne:92179067"/>
<comment type="caution">
    <text evidence="8">The sequence shown here is derived from an EMBL/GenBank/DDBJ whole genome shotgun (WGS) entry which is preliminary data.</text>
</comment>
<dbReference type="PANTHER" id="PTHR31845:SF17">
    <property type="entry name" value="ZN(II)2CYS6 TRANSCRIPTION FACTOR (EUROFUNG)"/>
    <property type="match status" value="1"/>
</dbReference>
<evidence type="ECO:0000313" key="8">
    <source>
        <dbReference type="EMBL" id="KAK8864558.1"/>
    </source>
</evidence>
<dbReference type="InterPro" id="IPR051089">
    <property type="entry name" value="prtT"/>
</dbReference>
<evidence type="ECO:0000256" key="1">
    <source>
        <dbReference type="ARBA" id="ARBA00004123"/>
    </source>
</evidence>
<keyword evidence="4" id="KW-0804">Transcription</keyword>
<keyword evidence="3" id="KW-0238">DNA-binding</keyword>
<feature type="compositionally biased region" description="Low complexity" evidence="6">
    <location>
        <begin position="84"/>
        <end position="93"/>
    </location>
</feature>
<organism evidence="8 9">
    <name type="scientific">Kwoniella newhampshirensis</name>
    <dbReference type="NCBI Taxonomy" id="1651941"/>
    <lineage>
        <taxon>Eukaryota</taxon>
        <taxon>Fungi</taxon>
        <taxon>Dikarya</taxon>
        <taxon>Basidiomycota</taxon>
        <taxon>Agaricomycotina</taxon>
        <taxon>Tremellomycetes</taxon>
        <taxon>Tremellales</taxon>
        <taxon>Cryptococcaceae</taxon>
        <taxon>Kwoniella</taxon>
    </lineage>
</organism>
<dbReference type="AlphaFoldDB" id="A0AAW0Z332"/>
<evidence type="ECO:0000256" key="6">
    <source>
        <dbReference type="SAM" id="MobiDB-lite"/>
    </source>
</evidence>
<name>A0AAW0Z332_9TREE</name>
<feature type="region of interest" description="Disordered" evidence="6">
    <location>
        <begin position="54"/>
        <end position="106"/>
    </location>
</feature>
<evidence type="ECO:0000259" key="7">
    <source>
        <dbReference type="Pfam" id="PF04082"/>
    </source>
</evidence>
<keyword evidence="9" id="KW-1185">Reference proteome</keyword>
<accession>A0AAW0Z332</accession>
<dbReference type="RefSeq" id="XP_066804854.1">
    <property type="nucleotide sequence ID" value="XM_066944931.1"/>
</dbReference>
<evidence type="ECO:0000256" key="2">
    <source>
        <dbReference type="ARBA" id="ARBA00023015"/>
    </source>
</evidence>
<gene>
    <name evidence="8" type="ORF">IAR55_001808</name>
</gene>
<dbReference type="PANTHER" id="PTHR31845">
    <property type="entry name" value="FINGER DOMAIN PROTEIN, PUTATIVE-RELATED"/>
    <property type="match status" value="1"/>
</dbReference>
<proteinExistence type="predicted"/>
<keyword evidence="5" id="KW-0539">Nucleus</keyword>
<evidence type="ECO:0000256" key="4">
    <source>
        <dbReference type="ARBA" id="ARBA00023163"/>
    </source>
</evidence>
<keyword evidence="2" id="KW-0805">Transcription regulation</keyword>
<feature type="compositionally biased region" description="Polar residues" evidence="6">
    <location>
        <begin position="54"/>
        <end position="71"/>
    </location>
</feature>
<dbReference type="GO" id="GO:0000981">
    <property type="term" value="F:DNA-binding transcription factor activity, RNA polymerase II-specific"/>
    <property type="evidence" value="ECO:0007669"/>
    <property type="project" value="TreeGrafter"/>
</dbReference>
<dbReference type="Pfam" id="PF04082">
    <property type="entry name" value="Fungal_trans"/>
    <property type="match status" value="1"/>
</dbReference>
<feature type="compositionally biased region" description="Basic and acidic residues" evidence="6">
    <location>
        <begin position="96"/>
        <end position="106"/>
    </location>
</feature>
<comment type="subcellular location">
    <subcellularLocation>
        <location evidence="1">Nucleus</location>
    </subcellularLocation>
</comment>